<dbReference type="SUPFAM" id="SSF56112">
    <property type="entry name" value="Protein kinase-like (PK-like)"/>
    <property type="match status" value="1"/>
</dbReference>
<feature type="compositionally biased region" description="Low complexity" evidence="3">
    <location>
        <begin position="938"/>
        <end position="955"/>
    </location>
</feature>
<dbReference type="Pfam" id="PF00023">
    <property type="entry name" value="Ank"/>
    <property type="match status" value="1"/>
</dbReference>
<dbReference type="SMART" id="SM00248">
    <property type="entry name" value="ANK"/>
    <property type="match status" value="2"/>
</dbReference>
<dbReference type="SUPFAM" id="SSF51730">
    <property type="entry name" value="FAD-linked oxidoreductase"/>
    <property type="match status" value="1"/>
</dbReference>
<dbReference type="GO" id="GO:0043063">
    <property type="term" value="P:intercellular bridge organization"/>
    <property type="evidence" value="ECO:0007669"/>
    <property type="project" value="InterPro"/>
</dbReference>
<accession>A0A8D0W5I2</accession>
<feature type="repeat" description="ANK" evidence="2">
    <location>
        <begin position="409"/>
        <end position="441"/>
    </location>
</feature>
<proteinExistence type="predicted"/>
<evidence type="ECO:0000313" key="6">
    <source>
        <dbReference type="Proteomes" id="UP000694570"/>
    </source>
</evidence>
<dbReference type="AlphaFoldDB" id="A0A8D0W5I2"/>
<dbReference type="InterPro" id="IPR002110">
    <property type="entry name" value="Ankyrin_rpt"/>
</dbReference>
<dbReference type="Gene3D" id="3.20.20.220">
    <property type="match status" value="1"/>
</dbReference>
<protein>
    <recommendedName>
        <fullName evidence="4">Protein kinase domain-containing protein</fullName>
    </recommendedName>
</protein>
<dbReference type="GO" id="GO:0051306">
    <property type="term" value="P:mitotic sister chromatid separation"/>
    <property type="evidence" value="ECO:0007669"/>
    <property type="project" value="InterPro"/>
</dbReference>
<keyword evidence="2" id="KW-0040">ANK repeat</keyword>
<dbReference type="PROSITE" id="PS50297">
    <property type="entry name" value="ANK_REP_REGION"/>
    <property type="match status" value="2"/>
</dbReference>
<feature type="repeat" description="ANK" evidence="2">
    <location>
        <begin position="442"/>
        <end position="474"/>
    </location>
</feature>
<dbReference type="SUPFAM" id="SSF48403">
    <property type="entry name" value="Ankyrin repeat"/>
    <property type="match status" value="1"/>
</dbReference>
<dbReference type="PROSITE" id="PS50088">
    <property type="entry name" value="ANK_REPEAT"/>
    <property type="match status" value="2"/>
</dbReference>
<dbReference type="InterPro" id="IPR000719">
    <property type="entry name" value="Prot_kinase_dom"/>
</dbReference>
<dbReference type="PANTHER" id="PTHR23060:SF2">
    <property type="entry name" value="RHO GTPASE ACTIVATING PROTEIN 33, OPPOSITE STRAND"/>
    <property type="match status" value="1"/>
</dbReference>
<evidence type="ECO:0000256" key="2">
    <source>
        <dbReference type="PROSITE-ProRule" id="PRU00023"/>
    </source>
</evidence>
<name>A0A8D0W5I2_PIG</name>
<evidence type="ECO:0000259" key="4">
    <source>
        <dbReference type="PROSITE" id="PS50011"/>
    </source>
</evidence>
<dbReference type="GO" id="GO:0007140">
    <property type="term" value="P:male meiotic nuclear division"/>
    <property type="evidence" value="ECO:0007669"/>
    <property type="project" value="InterPro"/>
</dbReference>
<dbReference type="Gene3D" id="1.10.510.10">
    <property type="entry name" value="Transferase(Phosphotransferase) domain 1"/>
    <property type="match status" value="1"/>
</dbReference>
<evidence type="ECO:0000256" key="3">
    <source>
        <dbReference type="SAM" id="MobiDB-lite"/>
    </source>
</evidence>
<dbReference type="GO" id="GO:0007094">
    <property type="term" value="P:mitotic spindle assembly checkpoint signaling"/>
    <property type="evidence" value="ECO:0007669"/>
    <property type="project" value="InterPro"/>
</dbReference>
<dbReference type="Proteomes" id="UP000694570">
    <property type="component" value="Unplaced"/>
</dbReference>
<dbReference type="GO" id="GO:0016491">
    <property type="term" value="F:oxidoreductase activity"/>
    <property type="evidence" value="ECO:0007669"/>
    <property type="project" value="UniProtKB-KW"/>
</dbReference>
<dbReference type="GO" id="GO:0008608">
    <property type="term" value="P:attachment of spindle microtubules to kinetochore"/>
    <property type="evidence" value="ECO:0007669"/>
    <property type="project" value="InterPro"/>
</dbReference>
<feature type="domain" description="Protein kinase" evidence="4">
    <location>
        <begin position="583"/>
        <end position="868"/>
    </location>
</feature>
<dbReference type="PANTHER" id="PTHR23060">
    <property type="entry name" value="TESTIS EXPRESSED GENE 14"/>
    <property type="match status" value="1"/>
</dbReference>
<dbReference type="InterPro" id="IPR036770">
    <property type="entry name" value="Ankyrin_rpt-contain_sf"/>
</dbReference>
<dbReference type="Pfam" id="PF01619">
    <property type="entry name" value="Pro_dh"/>
    <property type="match status" value="1"/>
</dbReference>
<dbReference type="Gene3D" id="1.25.40.20">
    <property type="entry name" value="Ankyrin repeat-containing domain"/>
    <property type="match status" value="1"/>
</dbReference>
<gene>
    <name evidence="5" type="primary">PRODH2</name>
</gene>
<reference evidence="5" key="1">
    <citation type="submission" date="2025-08" db="UniProtKB">
        <authorList>
            <consortium name="Ensembl"/>
        </authorList>
    </citation>
    <scope>IDENTIFICATION</scope>
</reference>
<dbReference type="GO" id="GO:0005524">
    <property type="term" value="F:ATP binding"/>
    <property type="evidence" value="ECO:0007669"/>
    <property type="project" value="InterPro"/>
</dbReference>
<dbReference type="InterPro" id="IPR002872">
    <property type="entry name" value="Proline_DH_dom"/>
</dbReference>
<dbReference type="InterPro" id="IPR029041">
    <property type="entry name" value="FAD-linked_oxidoreductase-like"/>
</dbReference>
<sequence>MLRTCRALCSQASPSPGGWQPPNFDGGAFHLKGTGELTRALLVLRLCAWPPLVTHGLALQAWSQRLLGSRLSGALLRASIYGQFVAGETTEEVTGCVQQLKTLGLRPLLAVPTEEEPDSAVKTGEAWYEGNLRAMLRCVDLSRGLLETPGRTGDILMQLKITALASTQLCKELTSWVRRPGDSLELSPKRLAEAMDSGRDLQVSFLNTEQNRHLQASLSRLHRVVQHARAQHVRLLVDAEYTSLNPTLSLLVAALAVRWNSPREGGPWVWNTYQAYLKDTYERLRRDAGAADRAGLAFGVKLVRGAYLDKERELARLQGTEDPTQPDYEATNQSYSRCLELMLNHVAHRGPTCHLMVASHNEESVRQATKRMWELDIPLDGPVCFGQLLGMCDHVSLALVVQVDGENSAGQTALFLSALLGRSSAVQLLLAFGANPNHRCLDGSTPVHAGAFSGRSLVMLHLLQAGGDLRLHDQQGRTPQDWAEQGGAKQSWEVLELLQLCRAHISALVHGSELAPTASLGQVQASSGRSLRGGSLLLLRLVQVDRTLRPEQVRRPPQIPALGFGQLSSLAPLGLVTGVPLADPKELLPAQGEPDRTYKSSSHTLMANLLWRGHPVTVRQLQAPGTQPDVLLADLQHCSTLHHPNLLLLMALSPSADLSGLRLLFEPVWLGSLHVVLHSRGPREGVPGPHPVPGLPPGHLLLQVLEALLFLQARWRAHGGLSSHAVQLVRPGLAKVGSLEHGRPLHQHWLRPRPQQGYPWGGPGPGLPPPPELYPWLPLELIRGDMPAATSDLYSFCILAQEVFTGELPWAGREGPEVKAKLEAGESPALDPLVPAPYQALVRAGLGLGPADRWGSLQSTRYLLREAMAQDSAAEVGSPVDWTTLSPSPRGCPPESLYYEVASRAKTAPRPVPPVMSLGPSPSQVLGHSRVQRGRAWDSGSSLTLSSSLSPSPDLCPGRSPTARVSLHRCLEPRATAPSPELIRGSLFSSLQKMDLLKEIIAELQGGCQLDQAQSHS</sequence>
<dbReference type="InterPro" id="IPR011009">
    <property type="entry name" value="Kinase-like_dom_sf"/>
</dbReference>
<evidence type="ECO:0000313" key="5">
    <source>
        <dbReference type="Ensembl" id="ENSSSCP00030015306.1"/>
    </source>
</evidence>
<feature type="region of interest" description="Disordered" evidence="3">
    <location>
        <begin position="910"/>
        <end position="960"/>
    </location>
</feature>
<dbReference type="PROSITE" id="PS50011">
    <property type="entry name" value="PROTEIN_KINASE_DOM"/>
    <property type="match status" value="1"/>
</dbReference>
<evidence type="ECO:0000256" key="1">
    <source>
        <dbReference type="ARBA" id="ARBA00023002"/>
    </source>
</evidence>
<dbReference type="InterPro" id="IPR039339">
    <property type="entry name" value="Tex14"/>
</dbReference>
<keyword evidence="1" id="KW-0560">Oxidoreductase</keyword>
<dbReference type="Ensembl" id="ENSSSCT00030033840.1">
    <property type="protein sequence ID" value="ENSSSCP00030015306.1"/>
    <property type="gene ID" value="ENSSSCG00030024315.1"/>
</dbReference>
<dbReference type="GO" id="GO:0004672">
    <property type="term" value="F:protein kinase activity"/>
    <property type="evidence" value="ECO:0007669"/>
    <property type="project" value="InterPro"/>
</dbReference>
<organism evidence="5 6">
    <name type="scientific">Sus scrofa</name>
    <name type="common">Pig</name>
    <dbReference type="NCBI Taxonomy" id="9823"/>
    <lineage>
        <taxon>Eukaryota</taxon>
        <taxon>Metazoa</taxon>
        <taxon>Chordata</taxon>
        <taxon>Craniata</taxon>
        <taxon>Vertebrata</taxon>
        <taxon>Euteleostomi</taxon>
        <taxon>Mammalia</taxon>
        <taxon>Eutheria</taxon>
        <taxon>Laurasiatheria</taxon>
        <taxon>Artiodactyla</taxon>
        <taxon>Suina</taxon>
        <taxon>Suidae</taxon>
        <taxon>Sus</taxon>
    </lineage>
</organism>